<sequence>MHRLFAALALELAPAAPDELLRWDAPAACPSREALERAVAADLGRPLTPADAAAVTARATARPRPDRRWQLGLILEPRDAPAVARTVVAERCELLVEAAALMIAVAIDPELLAGPAVPENPAGRAVGDIPLAVPVDRDAPPLTPPGPSPAASASAPASTNRPASTPTPASSPAATNDPAPANRPPNRPPPASPTTPGPGLRGTLAVATGLDVGALPRPAPGFIVRLGLLARRVRAEVGAVHWLEQSVRLAGTGSGGDLRLTAAQLAACPRLALRRVEFPVCAGLELGAMHGRGVGVTTPTVDRVVWLAVLADARVQWVPVPRLALGLQLGLAAPLLAARFRLRGQDQDLHRAGPVAFRGVFAIELRFP</sequence>
<protein>
    <submittedName>
        <fullName evidence="2">Uncharacterized protein</fullName>
    </submittedName>
</protein>
<keyword evidence="3" id="KW-1185">Reference proteome</keyword>
<feature type="compositionally biased region" description="Low complexity" evidence="1">
    <location>
        <begin position="149"/>
        <end position="180"/>
    </location>
</feature>
<evidence type="ECO:0000313" key="2">
    <source>
        <dbReference type="EMBL" id="SFE93390.1"/>
    </source>
</evidence>
<organism evidence="2 3">
    <name type="scientific">Nannocystis exedens</name>
    <dbReference type="NCBI Taxonomy" id="54"/>
    <lineage>
        <taxon>Bacteria</taxon>
        <taxon>Pseudomonadati</taxon>
        <taxon>Myxococcota</taxon>
        <taxon>Polyangia</taxon>
        <taxon>Nannocystales</taxon>
        <taxon>Nannocystaceae</taxon>
        <taxon>Nannocystis</taxon>
    </lineage>
</organism>
<reference evidence="3" key="1">
    <citation type="submission" date="2016-10" db="EMBL/GenBank/DDBJ databases">
        <authorList>
            <person name="Varghese N."/>
            <person name="Submissions S."/>
        </authorList>
    </citation>
    <scope>NUCLEOTIDE SEQUENCE [LARGE SCALE GENOMIC DNA]</scope>
    <source>
        <strain evidence="3">ATCC 25963</strain>
    </source>
</reference>
<evidence type="ECO:0000313" key="3">
    <source>
        <dbReference type="Proteomes" id="UP000199400"/>
    </source>
</evidence>
<proteinExistence type="predicted"/>
<evidence type="ECO:0000256" key="1">
    <source>
        <dbReference type="SAM" id="MobiDB-lite"/>
    </source>
</evidence>
<name>A0A1I2EMD0_9BACT</name>
<dbReference type="RefSeq" id="WP_170136246.1">
    <property type="nucleotide sequence ID" value="NZ_FOMX01000023.1"/>
</dbReference>
<dbReference type="AlphaFoldDB" id="A0A1I2EMD0"/>
<gene>
    <name evidence="2" type="ORF">SAMN02745121_06106</name>
</gene>
<feature type="region of interest" description="Disordered" evidence="1">
    <location>
        <begin position="133"/>
        <end position="203"/>
    </location>
</feature>
<dbReference type="Proteomes" id="UP000199400">
    <property type="component" value="Unassembled WGS sequence"/>
</dbReference>
<feature type="compositionally biased region" description="Pro residues" evidence="1">
    <location>
        <begin position="181"/>
        <end position="196"/>
    </location>
</feature>
<dbReference type="STRING" id="54.SAMN02745121_06106"/>
<accession>A0A1I2EMD0</accession>
<dbReference type="EMBL" id="FOMX01000023">
    <property type="protein sequence ID" value="SFE93390.1"/>
    <property type="molecule type" value="Genomic_DNA"/>
</dbReference>